<dbReference type="Proteomes" id="UP000642070">
    <property type="component" value="Unassembled WGS sequence"/>
</dbReference>
<protein>
    <recommendedName>
        <fullName evidence="4">SIS domain-containing protein</fullName>
    </recommendedName>
</protein>
<sequence>MNADRKSTPAPPPSPEAPGFDRYVVVDFDDELRDIPATYAAAAAVDVAPLAAWLREHAQSPLAFVGAGGSLAVAQLGASLHQRATGRMAAAREPMDLYLGDLGPDTAIVLVTAGGAHSDSLAACKLFAAEPRDAAVFCGSTGSAGEALLAGSAVPVFAYDLLPQVHSWVAVNVLVGQALVLARAYAEAFPERLGVVPATLDELNPGWTQVDASVGGLVERLAEVLARPMLAFLHGPDTRTAAVDLDSKFAESGLGELVLSEYRNFAHGRYQTLLPRQGEIAILAMYTPREADIAAATMASIPEHLPAAGLAVPGDGAAAQQIGCLVQLMYVLGALARVRGIEVGWGSRNTFGDLLYDLDLSALLGLPSPRTVS</sequence>
<dbReference type="AlphaFoldDB" id="A0A917X6S6"/>
<dbReference type="InterPro" id="IPR046348">
    <property type="entry name" value="SIS_dom_sf"/>
</dbReference>
<dbReference type="SUPFAM" id="SSF53697">
    <property type="entry name" value="SIS domain"/>
    <property type="match status" value="1"/>
</dbReference>
<dbReference type="EMBL" id="BMPI01000086">
    <property type="protein sequence ID" value="GGM81328.1"/>
    <property type="molecule type" value="Genomic_DNA"/>
</dbReference>
<reference evidence="2" key="2">
    <citation type="submission" date="2020-09" db="EMBL/GenBank/DDBJ databases">
        <authorList>
            <person name="Sun Q."/>
            <person name="Ohkuma M."/>
        </authorList>
    </citation>
    <scope>NUCLEOTIDE SEQUENCE</scope>
    <source>
        <strain evidence="2">JCM 19831</strain>
    </source>
</reference>
<evidence type="ECO:0000313" key="2">
    <source>
        <dbReference type="EMBL" id="GGM81328.1"/>
    </source>
</evidence>
<evidence type="ECO:0000313" key="3">
    <source>
        <dbReference type="Proteomes" id="UP000642070"/>
    </source>
</evidence>
<name>A0A917X6S6_9ACTN</name>
<feature type="region of interest" description="Disordered" evidence="1">
    <location>
        <begin position="1"/>
        <end position="20"/>
    </location>
</feature>
<dbReference type="GO" id="GO:1901135">
    <property type="term" value="P:carbohydrate derivative metabolic process"/>
    <property type="evidence" value="ECO:0007669"/>
    <property type="project" value="InterPro"/>
</dbReference>
<evidence type="ECO:0000256" key="1">
    <source>
        <dbReference type="SAM" id="MobiDB-lite"/>
    </source>
</evidence>
<evidence type="ECO:0008006" key="4">
    <source>
        <dbReference type="Google" id="ProtNLM"/>
    </source>
</evidence>
<dbReference type="RefSeq" id="WP_190257002.1">
    <property type="nucleotide sequence ID" value="NZ_BMPI01000086.1"/>
</dbReference>
<keyword evidence="3" id="KW-1185">Reference proteome</keyword>
<dbReference type="GO" id="GO:0097367">
    <property type="term" value="F:carbohydrate derivative binding"/>
    <property type="evidence" value="ECO:0007669"/>
    <property type="project" value="InterPro"/>
</dbReference>
<dbReference type="Gene3D" id="3.40.50.10490">
    <property type="entry name" value="Glucose-6-phosphate isomerase like protein, domain 1"/>
    <property type="match status" value="1"/>
</dbReference>
<proteinExistence type="predicted"/>
<organism evidence="2 3">
    <name type="scientific">Dactylosporangium sucinum</name>
    <dbReference type="NCBI Taxonomy" id="1424081"/>
    <lineage>
        <taxon>Bacteria</taxon>
        <taxon>Bacillati</taxon>
        <taxon>Actinomycetota</taxon>
        <taxon>Actinomycetes</taxon>
        <taxon>Micromonosporales</taxon>
        <taxon>Micromonosporaceae</taxon>
        <taxon>Dactylosporangium</taxon>
    </lineage>
</organism>
<accession>A0A917X6S6</accession>
<reference evidence="2" key="1">
    <citation type="journal article" date="2014" name="Int. J. Syst. Evol. Microbiol.">
        <title>Complete genome sequence of Corynebacterium casei LMG S-19264T (=DSM 44701T), isolated from a smear-ripened cheese.</title>
        <authorList>
            <consortium name="US DOE Joint Genome Institute (JGI-PGF)"/>
            <person name="Walter F."/>
            <person name="Albersmeier A."/>
            <person name="Kalinowski J."/>
            <person name="Ruckert C."/>
        </authorList>
    </citation>
    <scope>NUCLEOTIDE SEQUENCE</scope>
    <source>
        <strain evidence="2">JCM 19831</strain>
    </source>
</reference>
<comment type="caution">
    <text evidence="2">The sequence shown here is derived from an EMBL/GenBank/DDBJ whole genome shotgun (WGS) entry which is preliminary data.</text>
</comment>
<gene>
    <name evidence="2" type="ORF">GCM10007977_098440</name>
</gene>